<keyword evidence="5" id="KW-1185">Reference proteome</keyword>
<feature type="compositionally biased region" description="Low complexity" evidence="2">
    <location>
        <begin position="23"/>
        <end position="42"/>
    </location>
</feature>
<evidence type="ECO:0000259" key="3">
    <source>
        <dbReference type="Pfam" id="PF13482"/>
    </source>
</evidence>
<feature type="region of interest" description="Disordered" evidence="2">
    <location>
        <begin position="1"/>
        <end position="52"/>
    </location>
</feature>
<evidence type="ECO:0000313" key="5">
    <source>
        <dbReference type="Proteomes" id="UP000680304"/>
    </source>
</evidence>
<proteinExistence type="predicted"/>
<dbReference type="PANTHER" id="PTHR38462:SF1">
    <property type="entry name" value="YPRB RIBONUCLEASE H-LIKE DOMAIN-CONTAINING PROTEIN"/>
    <property type="match status" value="1"/>
</dbReference>
<accession>A0ABQ4N4T2</accession>
<dbReference type="Pfam" id="PF13482">
    <property type="entry name" value="RNase_H_2"/>
    <property type="match status" value="1"/>
</dbReference>
<evidence type="ECO:0000313" key="4">
    <source>
        <dbReference type="EMBL" id="GIQ63219.1"/>
    </source>
</evidence>
<feature type="compositionally biased region" description="Gly residues" evidence="2">
    <location>
        <begin position="13"/>
        <end position="22"/>
    </location>
</feature>
<dbReference type="SUPFAM" id="SSF48452">
    <property type="entry name" value="TPR-like"/>
    <property type="match status" value="1"/>
</dbReference>
<reference evidence="4 5" key="1">
    <citation type="submission" date="2021-04" db="EMBL/GenBank/DDBJ databases">
        <title>Draft genome sequence of Paenibacillus cisolokensis, LC2-13A.</title>
        <authorList>
            <person name="Uke A."/>
            <person name="Chhe C."/>
            <person name="Baramee S."/>
            <person name="Kosugi A."/>
        </authorList>
    </citation>
    <scope>NUCLEOTIDE SEQUENCE [LARGE SCALE GENOMIC DNA]</scope>
    <source>
        <strain evidence="4 5">LC2-13A</strain>
    </source>
</reference>
<gene>
    <name evidence="4" type="primary">yprB</name>
    <name evidence="4" type="ORF">PACILC2_17870</name>
</gene>
<sequence length="445" mass="48839">MRVADISEAGRNEAGGGPGRPGTGAAAAADAVPPVSDAAGDADGPDAEDEPLHPAWTELGVKLVTNEWGGFLLRETRYPQTHYHGTHRLGEWETSVRGLAAFHPGVSDEGIGAEEVLFLDLETTGLGAGAGNVPFMIGLGYWDNGSYVVEQSLIRHPAEERAMLARLIGLLPRFRFLATYNGRTFDWPVLESRFILNGFGRTVWTPLHLDFLHPSRSVWRNTLASCRLSHVEEERLGIVRRDDVPGSLAPSIYFQFLADGDPRPLAGVFHHNETDMLSLACLAIRFGHLLSGGLGTAVPFPDEPEEMVRTGLWLERMGHAAAAAALFERASGNEDIGYSTLIALAARDKKAGNWRRAVLLWQRAALAAASGATFSCEAHIELAMFYEHKMKDYESALAYAEGAFELIQRHPLLHRGGRQRAELEALRKRRDRLRRKLEAAKPTAQ</sequence>
<dbReference type="InterPro" id="IPR036397">
    <property type="entry name" value="RNaseH_sf"/>
</dbReference>
<dbReference type="EMBL" id="BOVJ01000058">
    <property type="protein sequence ID" value="GIQ63219.1"/>
    <property type="molecule type" value="Genomic_DNA"/>
</dbReference>
<evidence type="ECO:0000256" key="1">
    <source>
        <dbReference type="SAM" id="Coils"/>
    </source>
</evidence>
<dbReference type="InterPro" id="IPR012337">
    <property type="entry name" value="RNaseH-like_sf"/>
</dbReference>
<evidence type="ECO:0000256" key="2">
    <source>
        <dbReference type="SAM" id="MobiDB-lite"/>
    </source>
</evidence>
<feature type="domain" description="YprB ribonuclease H-like" evidence="3">
    <location>
        <begin position="117"/>
        <end position="283"/>
    </location>
</feature>
<dbReference type="InterPro" id="IPR011990">
    <property type="entry name" value="TPR-like_helical_dom_sf"/>
</dbReference>
<dbReference type="Gene3D" id="1.25.40.10">
    <property type="entry name" value="Tetratricopeptide repeat domain"/>
    <property type="match status" value="1"/>
</dbReference>
<comment type="caution">
    <text evidence="4">The sequence shown here is derived from an EMBL/GenBank/DDBJ whole genome shotgun (WGS) entry which is preliminary data.</text>
</comment>
<dbReference type="RefSeq" id="WP_213528478.1">
    <property type="nucleotide sequence ID" value="NZ_BOVJ01000058.1"/>
</dbReference>
<keyword evidence="1" id="KW-0175">Coiled coil</keyword>
<feature type="coiled-coil region" evidence="1">
    <location>
        <begin position="416"/>
        <end position="443"/>
    </location>
</feature>
<dbReference type="Gene3D" id="3.30.420.10">
    <property type="entry name" value="Ribonuclease H-like superfamily/Ribonuclease H"/>
    <property type="match status" value="1"/>
</dbReference>
<dbReference type="InterPro" id="IPR038720">
    <property type="entry name" value="YprB_RNase_H-like_dom"/>
</dbReference>
<dbReference type="PANTHER" id="PTHR38462">
    <property type="entry name" value="EXONUCLEASE-LIKE PROTEIN"/>
    <property type="match status" value="1"/>
</dbReference>
<dbReference type="Proteomes" id="UP000680304">
    <property type="component" value="Unassembled WGS sequence"/>
</dbReference>
<protein>
    <recommendedName>
        <fullName evidence="3">YprB ribonuclease H-like domain-containing protein</fullName>
    </recommendedName>
</protein>
<organism evidence="4 5">
    <name type="scientific">Paenibacillus cisolokensis</name>
    <dbReference type="NCBI Taxonomy" id="1658519"/>
    <lineage>
        <taxon>Bacteria</taxon>
        <taxon>Bacillati</taxon>
        <taxon>Bacillota</taxon>
        <taxon>Bacilli</taxon>
        <taxon>Bacillales</taxon>
        <taxon>Paenibacillaceae</taxon>
        <taxon>Paenibacillus</taxon>
    </lineage>
</organism>
<dbReference type="SUPFAM" id="SSF53098">
    <property type="entry name" value="Ribonuclease H-like"/>
    <property type="match status" value="1"/>
</dbReference>
<name>A0ABQ4N4T2_9BACL</name>